<dbReference type="InterPro" id="IPR046342">
    <property type="entry name" value="CBS_dom_sf"/>
</dbReference>
<evidence type="ECO:0000313" key="7">
    <source>
        <dbReference type="Proteomes" id="UP001595997"/>
    </source>
</evidence>
<dbReference type="Pfam" id="PF04972">
    <property type="entry name" value="BON"/>
    <property type="match status" value="1"/>
</dbReference>
<dbReference type="RefSeq" id="WP_386448861.1">
    <property type="nucleotide sequence ID" value="NZ_JBHSFH010000007.1"/>
</dbReference>
<evidence type="ECO:0000256" key="3">
    <source>
        <dbReference type="SAM" id="MobiDB-lite"/>
    </source>
</evidence>
<accession>A0ABV9ABD1</accession>
<keyword evidence="7" id="KW-1185">Reference proteome</keyword>
<feature type="region of interest" description="Disordered" evidence="3">
    <location>
        <begin position="57"/>
        <end position="94"/>
    </location>
</feature>
<dbReference type="Gene3D" id="3.30.1340.30">
    <property type="match status" value="1"/>
</dbReference>
<evidence type="ECO:0000259" key="5">
    <source>
        <dbReference type="PROSITE" id="PS51371"/>
    </source>
</evidence>
<dbReference type="EMBL" id="JBHSFH010000007">
    <property type="protein sequence ID" value="MFC4495673.1"/>
    <property type="molecule type" value="Genomic_DNA"/>
</dbReference>
<dbReference type="PROSITE" id="PS51371">
    <property type="entry name" value="CBS"/>
    <property type="match status" value="2"/>
</dbReference>
<evidence type="ECO:0000259" key="4">
    <source>
        <dbReference type="PROSITE" id="PS50914"/>
    </source>
</evidence>
<organism evidence="6 7">
    <name type="scientific">Streptomyces ovatisporus</name>
    <dbReference type="NCBI Taxonomy" id="1128682"/>
    <lineage>
        <taxon>Bacteria</taxon>
        <taxon>Bacillati</taxon>
        <taxon>Actinomycetota</taxon>
        <taxon>Actinomycetes</taxon>
        <taxon>Kitasatosporales</taxon>
        <taxon>Streptomycetaceae</taxon>
        <taxon>Streptomyces</taxon>
    </lineage>
</organism>
<protein>
    <submittedName>
        <fullName evidence="6">CBS domain-containing protein</fullName>
    </submittedName>
</protein>
<feature type="domain" description="CBS" evidence="5">
    <location>
        <begin position="92"/>
        <end position="148"/>
    </location>
</feature>
<evidence type="ECO:0000313" key="6">
    <source>
        <dbReference type="EMBL" id="MFC4495673.1"/>
    </source>
</evidence>
<name>A0ABV9ABD1_9ACTN</name>
<evidence type="ECO:0000256" key="2">
    <source>
        <dbReference type="PROSITE-ProRule" id="PRU00703"/>
    </source>
</evidence>
<dbReference type="CDD" id="cd04586">
    <property type="entry name" value="CBS_pair_BON_assoc"/>
    <property type="match status" value="1"/>
</dbReference>
<dbReference type="PIRSF" id="PIRSF036990">
    <property type="entry name" value="UCP036990_CBS_BON"/>
    <property type="match status" value="1"/>
</dbReference>
<gene>
    <name evidence="6" type="ORF">ACFPA8_16210</name>
</gene>
<comment type="caution">
    <text evidence="6">The sequence shown here is derived from an EMBL/GenBank/DDBJ whole genome shotgun (WGS) entry which is preliminary data.</text>
</comment>
<dbReference type="PROSITE" id="PS50914">
    <property type="entry name" value="BON"/>
    <property type="match status" value="1"/>
</dbReference>
<dbReference type="SUPFAM" id="SSF54631">
    <property type="entry name" value="CBS-domain pair"/>
    <property type="match status" value="1"/>
</dbReference>
<dbReference type="PANTHER" id="PTHR43080">
    <property type="entry name" value="CBS DOMAIN-CONTAINING PROTEIN CBSX3, MITOCHONDRIAL"/>
    <property type="match status" value="1"/>
</dbReference>
<dbReference type="InterPro" id="IPR000644">
    <property type="entry name" value="CBS_dom"/>
</dbReference>
<dbReference type="InterPro" id="IPR051257">
    <property type="entry name" value="Diverse_CBS-Domain"/>
</dbReference>
<dbReference type="Gene3D" id="3.10.580.10">
    <property type="entry name" value="CBS-domain"/>
    <property type="match status" value="1"/>
</dbReference>
<evidence type="ECO:0000256" key="1">
    <source>
        <dbReference type="ARBA" id="ARBA00023122"/>
    </source>
</evidence>
<sequence length="224" mass="24255">MQHRTVHDLMTRAVVRVHRDTGFKKIAEILAEYNITALPVVDDDEHPVGVVSEADLLGKQAGQPDPAGLLSSREPRPGSRAPGEAGTADELMTSPPVVARPEWNVVEAARVMADKQVKRLPVVNEADRLVGILSRSDLVRVFLRRDDAIHEEITRDVLERTLGLAASQLTVEVEDGCVTLRGEVTPVHLIAVVERLCQGVDGVVKVRSHLTGRAETALGTAALP</sequence>
<dbReference type="InterPro" id="IPR007055">
    <property type="entry name" value="BON_dom"/>
</dbReference>
<dbReference type="SMART" id="SM00116">
    <property type="entry name" value="CBS"/>
    <property type="match status" value="2"/>
</dbReference>
<proteinExistence type="predicted"/>
<reference evidence="7" key="1">
    <citation type="journal article" date="2019" name="Int. J. Syst. Evol. Microbiol.">
        <title>The Global Catalogue of Microorganisms (GCM) 10K type strain sequencing project: providing services to taxonomists for standard genome sequencing and annotation.</title>
        <authorList>
            <consortium name="The Broad Institute Genomics Platform"/>
            <consortium name="The Broad Institute Genome Sequencing Center for Infectious Disease"/>
            <person name="Wu L."/>
            <person name="Ma J."/>
        </authorList>
    </citation>
    <scope>NUCLEOTIDE SEQUENCE [LARGE SCALE GENOMIC DNA]</scope>
    <source>
        <strain evidence="7">CGMCC 4.7357</strain>
    </source>
</reference>
<keyword evidence="1 2" id="KW-0129">CBS domain</keyword>
<feature type="domain" description="BON" evidence="4">
    <location>
        <begin position="146"/>
        <end position="214"/>
    </location>
</feature>
<feature type="domain" description="CBS" evidence="5">
    <location>
        <begin position="10"/>
        <end position="67"/>
    </location>
</feature>
<dbReference type="Pfam" id="PF00571">
    <property type="entry name" value="CBS"/>
    <property type="match status" value="2"/>
</dbReference>
<dbReference type="InterPro" id="IPR017080">
    <property type="entry name" value="UCP036990_CBS_BON"/>
</dbReference>
<dbReference type="PANTHER" id="PTHR43080:SF29">
    <property type="entry name" value="OS02G0818000 PROTEIN"/>
    <property type="match status" value="1"/>
</dbReference>
<dbReference type="Proteomes" id="UP001595997">
    <property type="component" value="Unassembled WGS sequence"/>
</dbReference>